<sequence length="317" mass="34910">MSKPDIAERYHRFACHEAHPTSPLYTQLALGVASDPAILALLNTLPAGQHHPTLLFASTRYLTGTPAGFPEFRETLFAQWHRIAAHMQRNHTQTNEPARCAPVYPVLGTLPQPLTLIELGSSSGLCLHPDRYAYEVNGTTLGAPDSPVRITCRSRGHLPQSTPPHVTRRIGIDLAPLDPRSPEDRDWLRSLVWPEHHERAARLESALRLAATEPVHVLHGDATSLLPEAVAAAPPGTTIVVTHTTTLTYLAPEERRVLAKQIQHHGLHWIAQENPDALPFPSGVTRPAQHGNSLLLAHNTRPLAWTDPHTGDMCWLS</sequence>
<accession>A0A543NIE3</accession>
<evidence type="ECO:0000313" key="1">
    <source>
        <dbReference type="EMBL" id="TQN31607.1"/>
    </source>
</evidence>
<reference evidence="1 2" key="1">
    <citation type="submission" date="2019-06" db="EMBL/GenBank/DDBJ databases">
        <title>Sequencing the genomes of 1000 actinobacteria strains.</title>
        <authorList>
            <person name="Klenk H.-P."/>
        </authorList>
    </citation>
    <scope>NUCLEOTIDE SEQUENCE [LARGE SCALE GENOMIC DNA]</scope>
    <source>
        <strain evidence="1 2">DSM 45015</strain>
    </source>
</reference>
<dbReference type="InterPro" id="IPR011200">
    <property type="entry name" value="UCP012608"/>
</dbReference>
<dbReference type="Pfam" id="PF10094">
    <property type="entry name" value="DUF2332"/>
    <property type="match status" value="1"/>
</dbReference>
<dbReference type="EMBL" id="VFQC01000001">
    <property type="protein sequence ID" value="TQN31607.1"/>
    <property type="molecule type" value="Genomic_DNA"/>
</dbReference>
<dbReference type="Proteomes" id="UP000317422">
    <property type="component" value="Unassembled WGS sequence"/>
</dbReference>
<evidence type="ECO:0000313" key="2">
    <source>
        <dbReference type="Proteomes" id="UP000317422"/>
    </source>
</evidence>
<dbReference type="AlphaFoldDB" id="A0A543NIE3"/>
<comment type="caution">
    <text evidence="1">The sequence shown here is derived from an EMBL/GenBank/DDBJ whole genome shotgun (WGS) entry which is preliminary data.</text>
</comment>
<dbReference type="RefSeq" id="WP_141923056.1">
    <property type="nucleotide sequence ID" value="NZ_VFQC01000001.1"/>
</dbReference>
<name>A0A543NIE3_9ACTN</name>
<proteinExistence type="predicted"/>
<dbReference type="OrthoDB" id="8899077at2"/>
<organism evidence="1 2">
    <name type="scientific">Haloactinospora alba</name>
    <dbReference type="NCBI Taxonomy" id="405555"/>
    <lineage>
        <taxon>Bacteria</taxon>
        <taxon>Bacillati</taxon>
        <taxon>Actinomycetota</taxon>
        <taxon>Actinomycetes</taxon>
        <taxon>Streptosporangiales</taxon>
        <taxon>Nocardiopsidaceae</taxon>
        <taxon>Haloactinospora</taxon>
    </lineage>
</organism>
<keyword evidence="2" id="KW-1185">Reference proteome</keyword>
<protein>
    <submittedName>
        <fullName evidence="1">Uncharacterized protein DUF2332</fullName>
    </submittedName>
</protein>
<gene>
    <name evidence="1" type="ORF">FHX37_1515</name>
</gene>